<name>A0AAW9NR99_9BACL</name>
<dbReference type="RefSeq" id="WP_326121576.1">
    <property type="nucleotide sequence ID" value="NZ_JARSFG010000003.1"/>
</dbReference>
<reference evidence="1 2" key="1">
    <citation type="submission" date="2023-03" db="EMBL/GenBank/DDBJ databases">
        <title>Bacillus Genome Sequencing.</title>
        <authorList>
            <person name="Dunlap C."/>
        </authorList>
    </citation>
    <scope>NUCLEOTIDE SEQUENCE [LARGE SCALE GENOMIC DNA]</scope>
    <source>
        <strain evidence="1 2">B-59205</strain>
    </source>
</reference>
<dbReference type="AlphaFoldDB" id="A0AAW9NR99"/>
<protein>
    <submittedName>
        <fullName evidence="1">Uncharacterized protein</fullName>
    </submittedName>
</protein>
<organism evidence="1 2">
    <name type="scientific">Metasolibacillus meyeri</name>
    <dbReference type="NCBI Taxonomy" id="1071052"/>
    <lineage>
        <taxon>Bacteria</taxon>
        <taxon>Bacillati</taxon>
        <taxon>Bacillota</taxon>
        <taxon>Bacilli</taxon>
        <taxon>Bacillales</taxon>
        <taxon>Caryophanaceae</taxon>
        <taxon>Metasolibacillus</taxon>
    </lineage>
</organism>
<keyword evidence="2" id="KW-1185">Reference proteome</keyword>
<dbReference type="EMBL" id="JARSFG010000003">
    <property type="protein sequence ID" value="MEC1177286.1"/>
    <property type="molecule type" value="Genomic_DNA"/>
</dbReference>
<sequence>MTKLRRFVNGKWIYGAAAQQNIIKSNGGWNEHHKKIIQNAIAEFAENHVEKLNENFNRPNLKAVK</sequence>
<proteinExistence type="predicted"/>
<comment type="caution">
    <text evidence="1">The sequence shown here is derived from an EMBL/GenBank/DDBJ whole genome shotgun (WGS) entry which is preliminary data.</text>
</comment>
<evidence type="ECO:0000313" key="2">
    <source>
        <dbReference type="Proteomes" id="UP001344888"/>
    </source>
</evidence>
<accession>A0AAW9NR99</accession>
<evidence type="ECO:0000313" key="1">
    <source>
        <dbReference type="EMBL" id="MEC1177286.1"/>
    </source>
</evidence>
<gene>
    <name evidence="1" type="ORF">P9B03_02215</name>
</gene>
<dbReference type="Proteomes" id="UP001344888">
    <property type="component" value="Unassembled WGS sequence"/>
</dbReference>